<keyword evidence="7" id="KW-1133">Transmembrane helix</keyword>
<keyword evidence="6" id="KW-0812">Transmembrane</keyword>
<dbReference type="GO" id="GO:0006935">
    <property type="term" value="P:chemotaxis"/>
    <property type="evidence" value="ECO:0007669"/>
    <property type="project" value="UniProtKB-KW"/>
</dbReference>
<evidence type="ECO:0000256" key="3">
    <source>
        <dbReference type="ARBA" id="ARBA00022481"/>
    </source>
</evidence>
<evidence type="ECO:0000259" key="12">
    <source>
        <dbReference type="PROSITE" id="PS50111"/>
    </source>
</evidence>
<evidence type="ECO:0000256" key="6">
    <source>
        <dbReference type="ARBA" id="ARBA00022692"/>
    </source>
</evidence>
<evidence type="ECO:0000313" key="15">
    <source>
        <dbReference type="EMBL" id="RCK50789.1"/>
    </source>
</evidence>
<dbReference type="InterPro" id="IPR003122">
    <property type="entry name" value="Tar_rcpt_lig-bd"/>
</dbReference>
<dbReference type="PROSITE" id="PS50885">
    <property type="entry name" value="HAMP"/>
    <property type="match status" value="1"/>
</dbReference>
<dbReference type="Proteomes" id="UP000252517">
    <property type="component" value="Unassembled WGS sequence"/>
</dbReference>
<evidence type="ECO:0000256" key="7">
    <source>
        <dbReference type="ARBA" id="ARBA00022989"/>
    </source>
</evidence>
<feature type="domain" description="HAMP" evidence="14">
    <location>
        <begin position="205"/>
        <end position="258"/>
    </location>
</feature>
<dbReference type="RefSeq" id="WP_114088356.1">
    <property type="nucleotide sequence ID" value="NZ_JPWH01000007.1"/>
</dbReference>
<dbReference type="GO" id="GO:0007165">
    <property type="term" value="P:signal transduction"/>
    <property type="evidence" value="ECO:0007669"/>
    <property type="project" value="UniProtKB-KW"/>
</dbReference>
<gene>
    <name evidence="15" type="ORF">TH25_10965</name>
</gene>
<dbReference type="PROSITE" id="PS50111">
    <property type="entry name" value="CHEMOTAXIS_TRANSDUC_2"/>
    <property type="match status" value="1"/>
</dbReference>
<evidence type="ECO:0000256" key="5">
    <source>
        <dbReference type="ARBA" id="ARBA00022519"/>
    </source>
</evidence>
<reference evidence="15 16" key="1">
    <citation type="submission" date="2014-07" db="EMBL/GenBank/DDBJ databases">
        <title>Draft genome sequence of Thalassospira profundimaris S25-3-2.</title>
        <authorList>
            <person name="Lai Q."/>
            <person name="Shao Z."/>
        </authorList>
    </citation>
    <scope>NUCLEOTIDE SEQUENCE [LARGE SCALE GENOMIC DNA]</scope>
    <source>
        <strain evidence="15 16">S25-3-2</strain>
    </source>
</reference>
<dbReference type="CDD" id="cd06225">
    <property type="entry name" value="HAMP"/>
    <property type="match status" value="1"/>
</dbReference>
<dbReference type="AlphaFoldDB" id="A0A367XBG3"/>
<keyword evidence="5" id="KW-0997">Cell inner membrane</keyword>
<proteinExistence type="inferred from homology"/>
<dbReference type="GO" id="GO:0004888">
    <property type="term" value="F:transmembrane signaling receptor activity"/>
    <property type="evidence" value="ECO:0007669"/>
    <property type="project" value="InterPro"/>
</dbReference>
<evidence type="ECO:0000256" key="10">
    <source>
        <dbReference type="ARBA" id="ARBA00029447"/>
    </source>
</evidence>
<dbReference type="PANTHER" id="PTHR32089">
    <property type="entry name" value="METHYL-ACCEPTING CHEMOTAXIS PROTEIN MCPB"/>
    <property type="match status" value="1"/>
</dbReference>
<dbReference type="PANTHER" id="PTHR32089:SF112">
    <property type="entry name" value="LYSOZYME-LIKE PROTEIN-RELATED"/>
    <property type="match status" value="1"/>
</dbReference>
<evidence type="ECO:0000259" key="14">
    <source>
        <dbReference type="PROSITE" id="PS50885"/>
    </source>
</evidence>
<feature type="domain" description="Methyl-accepting transducer" evidence="12">
    <location>
        <begin position="298"/>
        <end position="534"/>
    </location>
</feature>
<evidence type="ECO:0000256" key="2">
    <source>
        <dbReference type="ARBA" id="ARBA00022475"/>
    </source>
</evidence>
<keyword evidence="8" id="KW-0472">Membrane</keyword>
<dbReference type="EMBL" id="JPWH01000007">
    <property type="protein sequence ID" value="RCK50789.1"/>
    <property type="molecule type" value="Genomic_DNA"/>
</dbReference>
<comment type="caution">
    <text evidence="15">The sequence shown here is derived from an EMBL/GenBank/DDBJ whole genome shotgun (WGS) entry which is preliminary data.</text>
</comment>
<keyword evidence="3" id="KW-0488">Methylation</keyword>
<dbReference type="Pfam" id="PF00015">
    <property type="entry name" value="MCPsignal"/>
    <property type="match status" value="1"/>
</dbReference>
<dbReference type="SUPFAM" id="SSF58104">
    <property type="entry name" value="Methyl-accepting chemotaxis protein (MCP) signaling domain"/>
    <property type="match status" value="1"/>
</dbReference>
<evidence type="ECO:0000256" key="1">
    <source>
        <dbReference type="ARBA" id="ARBA00004429"/>
    </source>
</evidence>
<sequence>MNFLKNIKISYKISSGFGIILVLLLAIAITGVLALQSGNENFQRYQLIAKQSNIANNMLTNILDTRLVARMYKDNPSKELSDRALKNMNQSLELGKQLKELIVSPERDQIIQDVNNNISDFVSQFNILLAIKNPDEQERILDNKIRPIGGKLRVSLDKFTDTITEEQNELGTSVIAENQQAIVTGEILAALAVIFGIAAAWIIGNGISRPIVTITDSMRKLSEGDKTVEIPGTDHKDEVGEMAAAVIVFKENMIKAEELAAEEVKAQKRREERAQLIDKLTNDFDADVSAVLRTVASAATEMQATATSMTATAEETSRQSTAVAAAAEQASNNVETVAGASEQLTASIAQISQRVSQSAQVANKAVAEADRTNTQVRGLAEAAQKIGDVVGLISDIAAQTNLLALNATIEAARAGEAGKGFAVVAAEVKNLANATSKATDDITSQITGIQQETNGAVDAIQSISSTITEINEIAASIASAVEQQGAATEEITRNVREASSGTREVTSNIHGVNEAASSTGAAAEQVLSASGDLSRQAEELSKKVETFLTSVKAA</sequence>
<evidence type="ECO:0000313" key="16">
    <source>
        <dbReference type="Proteomes" id="UP000252517"/>
    </source>
</evidence>
<evidence type="ECO:0000256" key="11">
    <source>
        <dbReference type="PROSITE-ProRule" id="PRU00284"/>
    </source>
</evidence>
<dbReference type="InterPro" id="IPR003660">
    <property type="entry name" value="HAMP_dom"/>
</dbReference>
<organism evidence="15 16">
    <name type="scientific">Thalassospira profundimaris</name>
    <dbReference type="NCBI Taxonomy" id="502049"/>
    <lineage>
        <taxon>Bacteria</taxon>
        <taxon>Pseudomonadati</taxon>
        <taxon>Pseudomonadota</taxon>
        <taxon>Alphaproteobacteria</taxon>
        <taxon>Rhodospirillales</taxon>
        <taxon>Thalassospiraceae</taxon>
        <taxon>Thalassospira</taxon>
    </lineage>
</organism>
<accession>A0A367XBG3</accession>
<evidence type="ECO:0000256" key="8">
    <source>
        <dbReference type="ARBA" id="ARBA00023136"/>
    </source>
</evidence>
<protein>
    <submittedName>
        <fullName evidence="15">Chemotaxis protein</fullName>
    </submittedName>
</protein>
<keyword evidence="9 11" id="KW-0807">Transducer</keyword>
<dbReference type="SMART" id="SM00283">
    <property type="entry name" value="MA"/>
    <property type="match status" value="1"/>
</dbReference>
<evidence type="ECO:0000256" key="9">
    <source>
        <dbReference type="ARBA" id="ARBA00023224"/>
    </source>
</evidence>
<comment type="subcellular location">
    <subcellularLocation>
        <location evidence="1">Cell inner membrane</location>
        <topology evidence="1">Multi-pass membrane protein</topology>
    </subcellularLocation>
</comment>
<dbReference type="Pfam" id="PF02203">
    <property type="entry name" value="TarH"/>
    <property type="match status" value="1"/>
</dbReference>
<evidence type="ECO:0000259" key="13">
    <source>
        <dbReference type="PROSITE" id="PS50192"/>
    </source>
</evidence>
<feature type="domain" description="T-SNARE coiled-coil homology" evidence="13">
    <location>
        <begin position="450"/>
        <end position="512"/>
    </location>
</feature>
<dbReference type="PROSITE" id="PS50192">
    <property type="entry name" value="T_SNARE"/>
    <property type="match status" value="1"/>
</dbReference>
<dbReference type="GO" id="GO:0005886">
    <property type="term" value="C:plasma membrane"/>
    <property type="evidence" value="ECO:0007669"/>
    <property type="project" value="UniProtKB-SubCell"/>
</dbReference>
<dbReference type="SMART" id="SM00304">
    <property type="entry name" value="HAMP"/>
    <property type="match status" value="1"/>
</dbReference>
<comment type="similarity">
    <text evidence="10">Belongs to the methyl-accepting chemotaxis (MCP) protein family.</text>
</comment>
<dbReference type="InterPro" id="IPR000727">
    <property type="entry name" value="T_SNARE_dom"/>
</dbReference>
<dbReference type="Gene3D" id="6.10.340.10">
    <property type="match status" value="1"/>
</dbReference>
<evidence type="ECO:0000256" key="4">
    <source>
        <dbReference type="ARBA" id="ARBA00022500"/>
    </source>
</evidence>
<dbReference type="OrthoDB" id="2489132at2"/>
<dbReference type="InterPro" id="IPR004089">
    <property type="entry name" value="MCPsignal_dom"/>
</dbReference>
<name>A0A367XBG3_9PROT</name>
<keyword evidence="4" id="KW-0145">Chemotaxis</keyword>
<dbReference type="InterPro" id="IPR004090">
    <property type="entry name" value="Chemotax_Me-accpt_rcpt"/>
</dbReference>
<keyword evidence="2" id="KW-1003">Cell membrane</keyword>
<dbReference type="Gene3D" id="1.10.287.950">
    <property type="entry name" value="Methyl-accepting chemotaxis protein"/>
    <property type="match status" value="1"/>
</dbReference>
<dbReference type="PRINTS" id="PR00260">
    <property type="entry name" value="CHEMTRNSDUCR"/>
</dbReference>
<dbReference type="Pfam" id="PF00672">
    <property type="entry name" value="HAMP"/>
    <property type="match status" value="1"/>
</dbReference>